<dbReference type="Pfam" id="PF09298">
    <property type="entry name" value="FAA_hydrolase_N"/>
    <property type="match status" value="1"/>
</dbReference>
<dbReference type="Pfam" id="PF01557">
    <property type="entry name" value="FAA_hydrolase"/>
    <property type="match status" value="1"/>
</dbReference>
<dbReference type="Gene3D" id="3.90.850.10">
    <property type="entry name" value="Fumarylacetoacetase-like, C-terminal domain"/>
    <property type="match status" value="1"/>
</dbReference>
<reference evidence="15" key="1">
    <citation type="journal article" date="2019" name="Int. J. Syst. Evol. Microbiol.">
        <title>The Global Catalogue of Microorganisms (GCM) 10K type strain sequencing project: providing services to taxonomists for standard genome sequencing and annotation.</title>
        <authorList>
            <consortium name="The Broad Institute Genomics Platform"/>
            <consortium name="The Broad Institute Genome Sequencing Center for Infectious Disease"/>
            <person name="Wu L."/>
            <person name="Ma J."/>
        </authorList>
    </citation>
    <scope>NUCLEOTIDE SEQUENCE [LARGE SCALE GENOMIC DNA]</scope>
    <source>
        <strain evidence="15">JCM 9933</strain>
    </source>
</reference>
<keyword evidence="8" id="KW-0460">Magnesium</keyword>
<comment type="cofactor">
    <cofactor evidence="1">
        <name>Ca(2+)</name>
        <dbReference type="ChEBI" id="CHEBI:29108"/>
    </cofactor>
</comment>
<keyword evidence="9" id="KW-0828">Tyrosine catabolism</keyword>
<protein>
    <recommendedName>
        <fullName evidence="4">fumarylacetoacetase</fullName>
        <ecNumber evidence="4">3.7.1.2</ecNumber>
    </recommendedName>
</protein>
<keyword evidence="5" id="KW-0479">Metal-binding</keyword>
<keyword evidence="6" id="KW-0378">Hydrolase</keyword>
<dbReference type="InterPro" id="IPR036663">
    <property type="entry name" value="Fumarylacetoacetase_C_sf"/>
</dbReference>
<dbReference type="RefSeq" id="WP_343896223.1">
    <property type="nucleotide sequence ID" value="NZ_BAAAFZ010000047.1"/>
</dbReference>
<evidence type="ECO:0000259" key="13">
    <source>
        <dbReference type="Pfam" id="PF09298"/>
    </source>
</evidence>
<feature type="region of interest" description="Disordered" evidence="11">
    <location>
        <begin position="175"/>
        <end position="203"/>
    </location>
</feature>
<dbReference type="InterPro" id="IPR036462">
    <property type="entry name" value="Fumarylacetoacetase_N_sf"/>
</dbReference>
<keyword evidence="10" id="KW-0585">Phenylalanine catabolism</keyword>
<dbReference type="Proteomes" id="UP001501588">
    <property type="component" value="Unassembled WGS sequence"/>
</dbReference>
<evidence type="ECO:0000313" key="15">
    <source>
        <dbReference type="Proteomes" id="UP001501588"/>
    </source>
</evidence>
<evidence type="ECO:0000256" key="8">
    <source>
        <dbReference type="ARBA" id="ARBA00022842"/>
    </source>
</evidence>
<evidence type="ECO:0000256" key="6">
    <source>
        <dbReference type="ARBA" id="ARBA00022801"/>
    </source>
</evidence>
<evidence type="ECO:0000313" key="14">
    <source>
        <dbReference type="EMBL" id="GAA0589906.1"/>
    </source>
</evidence>
<dbReference type="SUPFAM" id="SSF56529">
    <property type="entry name" value="FAH"/>
    <property type="match status" value="1"/>
</dbReference>
<dbReference type="InterPro" id="IPR005959">
    <property type="entry name" value="Fumarylacetoacetase"/>
</dbReference>
<name>A0ABP3QID8_9PROT</name>
<sequence length="446" mass="46949">MAQIDETHDPGLRSWVASANGHPDFPIQNLPLGVFTPPGGGVPRGGVAIGDMVLDLAAAHAAGLFTDEAARAAEAAAGGTLNALFALGAGPRRALRARLSELLAEGGAGRGEAEACLHPAARCALHLPSRIGDYTDFYVGIHHATNVGKQFRPDNPLLPNYKWVPIGYHGRASSVVPSGTPVRRPNGQRKRADEAAPSHGPSRNLDYELELGVWIGPGNALGEPIPIGAAAGHVAGFCLLNDWSARDIQGWEYQPLGPFLAKSFGTTVSPWAVTPEALAPFRAAQPPRPEGDPAPLPYLWDEADQREGALALELEVLLLTPGLRERGLPPHRLALSDARHMYWTAAQIVTHHASNGCNLRPGDLLGTGTISAPGEEGCGSLLETTQGGKKPIRLASGEERRFLEDGDEVLLRARARREGFATIGFGECRGSVLPAPACAAAPGEST</sequence>
<dbReference type="PANTHER" id="PTHR43069">
    <property type="entry name" value="FUMARYLACETOACETASE"/>
    <property type="match status" value="1"/>
</dbReference>
<gene>
    <name evidence="14" type="primary">fahA</name>
    <name evidence="14" type="ORF">GCM10009416_30560</name>
</gene>
<dbReference type="EMBL" id="BAAAFZ010000047">
    <property type="protein sequence ID" value="GAA0589906.1"/>
    <property type="molecule type" value="Genomic_DNA"/>
</dbReference>
<keyword evidence="7" id="KW-0106">Calcium</keyword>
<evidence type="ECO:0000256" key="3">
    <source>
        <dbReference type="ARBA" id="ARBA00004782"/>
    </source>
</evidence>
<evidence type="ECO:0000256" key="5">
    <source>
        <dbReference type="ARBA" id="ARBA00022723"/>
    </source>
</evidence>
<evidence type="ECO:0000259" key="12">
    <source>
        <dbReference type="Pfam" id="PF01557"/>
    </source>
</evidence>
<evidence type="ECO:0000256" key="9">
    <source>
        <dbReference type="ARBA" id="ARBA00022878"/>
    </source>
</evidence>
<dbReference type="InterPro" id="IPR011234">
    <property type="entry name" value="Fumarylacetoacetase-like_C"/>
</dbReference>
<feature type="domain" description="Fumarylacetoacetase-like C-terminal" evidence="12">
    <location>
        <begin position="142"/>
        <end position="432"/>
    </location>
</feature>
<evidence type="ECO:0000256" key="11">
    <source>
        <dbReference type="SAM" id="MobiDB-lite"/>
    </source>
</evidence>
<evidence type="ECO:0000256" key="7">
    <source>
        <dbReference type="ARBA" id="ARBA00022837"/>
    </source>
</evidence>
<evidence type="ECO:0000256" key="4">
    <source>
        <dbReference type="ARBA" id="ARBA00012094"/>
    </source>
</evidence>
<evidence type="ECO:0000256" key="10">
    <source>
        <dbReference type="ARBA" id="ARBA00023232"/>
    </source>
</evidence>
<organism evidence="14 15">
    <name type="scientific">Craurococcus roseus</name>
    <dbReference type="NCBI Taxonomy" id="77585"/>
    <lineage>
        <taxon>Bacteria</taxon>
        <taxon>Pseudomonadati</taxon>
        <taxon>Pseudomonadota</taxon>
        <taxon>Alphaproteobacteria</taxon>
        <taxon>Acetobacterales</taxon>
        <taxon>Acetobacteraceae</taxon>
        <taxon>Craurococcus</taxon>
    </lineage>
</organism>
<dbReference type="SUPFAM" id="SSF63433">
    <property type="entry name" value="Fumarylacetoacetate hydrolase, FAH, N-terminal domain"/>
    <property type="match status" value="1"/>
</dbReference>
<proteinExistence type="predicted"/>
<comment type="cofactor">
    <cofactor evidence="2">
        <name>Mg(2+)</name>
        <dbReference type="ChEBI" id="CHEBI:18420"/>
    </cofactor>
</comment>
<comment type="caution">
    <text evidence="14">The sequence shown here is derived from an EMBL/GenBank/DDBJ whole genome shotgun (WGS) entry which is preliminary data.</text>
</comment>
<accession>A0ABP3QID8</accession>
<dbReference type="EC" id="3.7.1.2" evidence="4"/>
<dbReference type="InterPro" id="IPR015377">
    <property type="entry name" value="Fumarylacetoacetase_N"/>
</dbReference>
<evidence type="ECO:0000256" key="2">
    <source>
        <dbReference type="ARBA" id="ARBA00001946"/>
    </source>
</evidence>
<evidence type="ECO:0000256" key="1">
    <source>
        <dbReference type="ARBA" id="ARBA00001913"/>
    </source>
</evidence>
<dbReference type="PANTHER" id="PTHR43069:SF2">
    <property type="entry name" value="FUMARYLACETOACETASE"/>
    <property type="match status" value="1"/>
</dbReference>
<feature type="domain" description="Fumarylacetoacetase N-terminal" evidence="13">
    <location>
        <begin position="28"/>
        <end position="128"/>
    </location>
</feature>
<dbReference type="Gene3D" id="2.30.30.230">
    <property type="entry name" value="Fumarylacetoacetase, N-terminal domain"/>
    <property type="match status" value="1"/>
</dbReference>
<dbReference type="NCBIfam" id="TIGR01266">
    <property type="entry name" value="fum_ac_acetase"/>
    <property type="match status" value="1"/>
</dbReference>
<keyword evidence="15" id="KW-1185">Reference proteome</keyword>
<comment type="pathway">
    <text evidence="3">Amino-acid degradation; L-phenylalanine degradation; acetoacetate and fumarate from L-phenylalanine: step 6/6.</text>
</comment>